<feature type="compositionally biased region" description="Basic and acidic residues" evidence="2">
    <location>
        <begin position="256"/>
        <end position="275"/>
    </location>
</feature>
<comment type="caution">
    <text evidence="3">The sequence shown here is derived from an EMBL/GenBank/DDBJ whole genome shotgun (WGS) entry which is preliminary data.</text>
</comment>
<evidence type="ECO:0000256" key="1">
    <source>
        <dbReference type="SAM" id="Coils"/>
    </source>
</evidence>
<dbReference type="OrthoDB" id="2507336at2759"/>
<keyword evidence="1" id="KW-0175">Coiled coil</keyword>
<feature type="compositionally biased region" description="Pro residues" evidence="2">
    <location>
        <begin position="452"/>
        <end position="469"/>
    </location>
</feature>
<feature type="compositionally biased region" description="Polar residues" evidence="2">
    <location>
        <begin position="38"/>
        <end position="48"/>
    </location>
</feature>
<feature type="compositionally biased region" description="Basic residues" evidence="2">
    <location>
        <begin position="481"/>
        <end position="490"/>
    </location>
</feature>
<organism evidence="3 4">
    <name type="scientific">Panaeolus cyanescens</name>
    <dbReference type="NCBI Taxonomy" id="181874"/>
    <lineage>
        <taxon>Eukaryota</taxon>
        <taxon>Fungi</taxon>
        <taxon>Dikarya</taxon>
        <taxon>Basidiomycota</taxon>
        <taxon>Agaricomycotina</taxon>
        <taxon>Agaricomycetes</taxon>
        <taxon>Agaricomycetidae</taxon>
        <taxon>Agaricales</taxon>
        <taxon>Agaricineae</taxon>
        <taxon>Galeropsidaceae</taxon>
        <taxon>Panaeolus</taxon>
    </lineage>
</organism>
<dbReference type="InParanoid" id="A0A409VIC2"/>
<feature type="region of interest" description="Disordered" evidence="2">
    <location>
        <begin position="559"/>
        <end position="596"/>
    </location>
</feature>
<gene>
    <name evidence="3" type="ORF">CVT24_011194</name>
</gene>
<dbReference type="AlphaFoldDB" id="A0A409VIC2"/>
<evidence type="ECO:0000313" key="3">
    <source>
        <dbReference type="EMBL" id="PPQ65977.1"/>
    </source>
</evidence>
<dbReference type="EMBL" id="NHTK01006054">
    <property type="protein sequence ID" value="PPQ65977.1"/>
    <property type="molecule type" value="Genomic_DNA"/>
</dbReference>
<proteinExistence type="predicted"/>
<accession>A0A409VIC2</accession>
<sequence>MGTPMSSAGASRPPSTQPSAAPISMGNVGAQAPPATKRQASASSQGTLTPPPTAPRAPGAPIAHIAPTPFSFGEADAARAQLDELSNTAHRLQETADAVAEAENAREVIFQDQELKRQQVFEERERQRQAELEARLEAALSRLPLPSTLDVPPHTLDVPQIESRPASIHSVGDDLADKVSIADSIRLASRAASIHKEELLQIVSDEREEAAEARRESEALQKKNLDELKESHARLIDEKDNRIKELEEELAKLRGEFEADKQQRSMQDQEAREQEQQNSMEQYQNIHQQLGEVTELVSGQRSCCEDIRRMMEEQIREKEDRRLQKSADMVQLTDMIRTIQKEMDDDRQKRDAEHIEVQTKWRDECQRHHEETIEAVKATSNLQVPFNVQGYLDEFSRALASEVRLLLGEVGRIREERRALQHEISDLLALRAKYSPGGQYEPDWKPPAGATGPPPPPPADEMPPPPPTEMPQVRPGWRPIYPKKAKKKKTQPAPQPAASTSFPQAQHYPYPRPGAMDPELRSQVRSFNQWIRKSSFFVQVFLDPHLCFFLVLADPSNQVTPPPQPPTTMLAQERPHPRGPFGTPSISDDGHGMYAH</sequence>
<feature type="coiled-coil region" evidence="1">
    <location>
        <begin position="75"/>
        <end position="142"/>
    </location>
</feature>
<evidence type="ECO:0000313" key="4">
    <source>
        <dbReference type="Proteomes" id="UP000284842"/>
    </source>
</evidence>
<feature type="region of interest" description="Disordered" evidence="2">
    <location>
        <begin position="256"/>
        <end position="280"/>
    </location>
</feature>
<dbReference type="Proteomes" id="UP000284842">
    <property type="component" value="Unassembled WGS sequence"/>
</dbReference>
<feature type="region of interest" description="Disordered" evidence="2">
    <location>
        <begin position="438"/>
        <end position="517"/>
    </location>
</feature>
<protein>
    <submittedName>
        <fullName evidence="3">Uncharacterized protein</fullName>
    </submittedName>
</protein>
<reference evidence="3 4" key="1">
    <citation type="journal article" date="2018" name="Evol. Lett.">
        <title>Horizontal gene cluster transfer increased hallucinogenic mushroom diversity.</title>
        <authorList>
            <person name="Reynolds H.T."/>
            <person name="Vijayakumar V."/>
            <person name="Gluck-Thaler E."/>
            <person name="Korotkin H.B."/>
            <person name="Matheny P.B."/>
            <person name="Slot J.C."/>
        </authorList>
    </citation>
    <scope>NUCLEOTIDE SEQUENCE [LARGE SCALE GENOMIC DNA]</scope>
    <source>
        <strain evidence="3 4">2629</strain>
    </source>
</reference>
<dbReference type="STRING" id="181874.A0A409VIC2"/>
<feature type="region of interest" description="Disordered" evidence="2">
    <location>
        <begin position="1"/>
        <end position="71"/>
    </location>
</feature>
<evidence type="ECO:0000256" key="2">
    <source>
        <dbReference type="SAM" id="MobiDB-lite"/>
    </source>
</evidence>
<name>A0A409VIC2_9AGAR</name>
<feature type="compositionally biased region" description="Low complexity" evidence="2">
    <location>
        <begin position="496"/>
        <end position="506"/>
    </location>
</feature>
<feature type="compositionally biased region" description="Polar residues" evidence="2">
    <location>
        <begin position="1"/>
        <end position="19"/>
    </location>
</feature>
<keyword evidence="4" id="KW-1185">Reference proteome</keyword>